<accession>A0A0F9HF59</accession>
<dbReference type="InterPro" id="IPR050177">
    <property type="entry name" value="Lipid_A_modif_metabolic_enz"/>
</dbReference>
<name>A0A0F9HF59_9ZZZZ</name>
<protein>
    <recommendedName>
        <fullName evidence="1">NAD-dependent epimerase/dehydratase domain-containing protein</fullName>
    </recommendedName>
</protein>
<dbReference type="SUPFAM" id="SSF51735">
    <property type="entry name" value="NAD(P)-binding Rossmann-fold domains"/>
    <property type="match status" value="1"/>
</dbReference>
<gene>
    <name evidence="2" type="ORF">LCGC14_1709880</name>
</gene>
<sequence length="299" mass="33668">MRYLVTGGAGFIGSNLVRLLLEKGHGVEIIDNLSTGSRANVPNGVSLCVSDFKGYLAGSANPKTDGIFHLGMPSSTPLYREDRGNVYRVVEDFVHIMEYAAEHKLRVVYASSSSLYNGNPTPWTEELSIPVTDYYTEARYYVERLARVYHEMCGVQSMGLRLFSVYGPHEEFKKQYANLLTQLLWAYRDGKTFEIYGDGEQRRDMVYVADTVRAFVMAMEAEDIACDVLNIGWGVNYSVNELAKMVGAEVSYTENPIKNYVLDTLADTRKTWDTLGFATQYSLEEGLTCLRSYYLPGTK</sequence>
<evidence type="ECO:0000259" key="1">
    <source>
        <dbReference type="Pfam" id="PF01370"/>
    </source>
</evidence>
<dbReference type="PANTHER" id="PTHR43245">
    <property type="entry name" value="BIFUNCTIONAL POLYMYXIN RESISTANCE PROTEIN ARNA"/>
    <property type="match status" value="1"/>
</dbReference>
<dbReference type="EMBL" id="LAZR01015234">
    <property type="protein sequence ID" value="KKM14066.1"/>
    <property type="molecule type" value="Genomic_DNA"/>
</dbReference>
<dbReference type="Gene3D" id="3.40.50.720">
    <property type="entry name" value="NAD(P)-binding Rossmann-like Domain"/>
    <property type="match status" value="1"/>
</dbReference>
<comment type="caution">
    <text evidence="2">The sequence shown here is derived from an EMBL/GenBank/DDBJ whole genome shotgun (WGS) entry which is preliminary data.</text>
</comment>
<dbReference type="AlphaFoldDB" id="A0A0F9HF59"/>
<dbReference type="PANTHER" id="PTHR43245:SF13">
    <property type="entry name" value="UDP-D-APIOSE_UDP-D-XYLOSE SYNTHASE 2"/>
    <property type="match status" value="1"/>
</dbReference>
<proteinExistence type="predicted"/>
<dbReference type="Pfam" id="PF01370">
    <property type="entry name" value="Epimerase"/>
    <property type="match status" value="1"/>
</dbReference>
<feature type="domain" description="NAD-dependent epimerase/dehydratase" evidence="1">
    <location>
        <begin position="4"/>
        <end position="232"/>
    </location>
</feature>
<dbReference type="InterPro" id="IPR001509">
    <property type="entry name" value="Epimerase_deHydtase"/>
</dbReference>
<organism evidence="2">
    <name type="scientific">marine sediment metagenome</name>
    <dbReference type="NCBI Taxonomy" id="412755"/>
    <lineage>
        <taxon>unclassified sequences</taxon>
        <taxon>metagenomes</taxon>
        <taxon>ecological metagenomes</taxon>
    </lineage>
</organism>
<reference evidence="2" key="1">
    <citation type="journal article" date="2015" name="Nature">
        <title>Complex archaea that bridge the gap between prokaryotes and eukaryotes.</title>
        <authorList>
            <person name="Spang A."/>
            <person name="Saw J.H."/>
            <person name="Jorgensen S.L."/>
            <person name="Zaremba-Niedzwiedzka K."/>
            <person name="Martijn J."/>
            <person name="Lind A.E."/>
            <person name="van Eijk R."/>
            <person name="Schleper C."/>
            <person name="Guy L."/>
            <person name="Ettema T.J."/>
        </authorList>
    </citation>
    <scope>NUCLEOTIDE SEQUENCE</scope>
</reference>
<evidence type="ECO:0000313" key="2">
    <source>
        <dbReference type="EMBL" id="KKM14066.1"/>
    </source>
</evidence>
<dbReference type="InterPro" id="IPR036291">
    <property type="entry name" value="NAD(P)-bd_dom_sf"/>
</dbReference>